<dbReference type="GO" id="GO:0002128">
    <property type="term" value="P:tRNA nucleoside ribose methylation"/>
    <property type="evidence" value="ECO:0007669"/>
    <property type="project" value="TreeGrafter"/>
</dbReference>
<dbReference type="Pfam" id="PF00588">
    <property type="entry name" value="SpoU_methylase"/>
    <property type="match status" value="1"/>
</dbReference>
<dbReference type="OrthoDB" id="9806346at2"/>
<dbReference type="AlphaFoldDB" id="A0A366ECI9"/>
<evidence type="ECO:0000256" key="5">
    <source>
        <dbReference type="RuleBase" id="RU362024"/>
    </source>
</evidence>
<accession>A0A366ECI9</accession>
<dbReference type="NCBIfam" id="TIGR00050">
    <property type="entry name" value="rRNA_methyl_1"/>
    <property type="match status" value="1"/>
</dbReference>
<dbReference type="CDD" id="cd18093">
    <property type="entry name" value="SpoU-like_TrmJ"/>
    <property type="match status" value="1"/>
</dbReference>
<keyword evidence="4 5" id="KW-0949">S-adenosyl-L-methionine</keyword>
<comment type="catalytic activity">
    <reaction evidence="5">
        <text>cytidine(32) in tRNA + S-adenosyl-L-methionine = 2'-O-methylcytidine(32) in tRNA + S-adenosyl-L-homocysteine + H(+)</text>
        <dbReference type="Rhea" id="RHEA:42932"/>
        <dbReference type="Rhea" id="RHEA-COMP:10288"/>
        <dbReference type="Rhea" id="RHEA-COMP:10289"/>
        <dbReference type="ChEBI" id="CHEBI:15378"/>
        <dbReference type="ChEBI" id="CHEBI:57856"/>
        <dbReference type="ChEBI" id="CHEBI:59789"/>
        <dbReference type="ChEBI" id="CHEBI:74495"/>
        <dbReference type="ChEBI" id="CHEBI:82748"/>
        <dbReference type="EC" id="2.1.1.200"/>
    </reaction>
</comment>
<dbReference type="Proteomes" id="UP000252893">
    <property type="component" value="Unassembled WGS sequence"/>
</dbReference>
<dbReference type="Gene3D" id="3.40.1280.10">
    <property type="match status" value="1"/>
</dbReference>
<evidence type="ECO:0000259" key="7">
    <source>
        <dbReference type="Pfam" id="PF00588"/>
    </source>
</evidence>
<feature type="compositionally biased region" description="Basic and acidic residues" evidence="6">
    <location>
        <begin position="264"/>
        <end position="302"/>
    </location>
</feature>
<keyword evidence="5" id="KW-0963">Cytoplasm</keyword>
<dbReference type="GO" id="GO:0003723">
    <property type="term" value="F:RNA binding"/>
    <property type="evidence" value="ECO:0007669"/>
    <property type="project" value="InterPro"/>
</dbReference>
<dbReference type="InterPro" id="IPR029028">
    <property type="entry name" value="Alpha/beta_knot_MTases"/>
</dbReference>
<proteinExistence type="inferred from homology"/>
<dbReference type="Gene3D" id="1.10.8.590">
    <property type="match status" value="1"/>
</dbReference>
<keyword evidence="2 5" id="KW-0489">Methyltransferase</keyword>
<evidence type="ECO:0000256" key="2">
    <source>
        <dbReference type="ARBA" id="ARBA00022603"/>
    </source>
</evidence>
<feature type="domain" description="tRNA/rRNA methyltransferase SpoU type" evidence="7">
    <location>
        <begin position="16"/>
        <end position="166"/>
    </location>
</feature>
<organism evidence="8 9">
    <name type="scientific">Pseudochrobactrum asaccharolyticum</name>
    <dbReference type="NCBI Taxonomy" id="354351"/>
    <lineage>
        <taxon>Bacteria</taxon>
        <taxon>Pseudomonadati</taxon>
        <taxon>Pseudomonadota</taxon>
        <taxon>Alphaproteobacteria</taxon>
        <taxon>Hyphomicrobiales</taxon>
        <taxon>Brucellaceae</taxon>
        <taxon>Pseudochrobactrum</taxon>
    </lineage>
</organism>
<dbReference type="InterPro" id="IPR001537">
    <property type="entry name" value="SpoU_MeTrfase"/>
</dbReference>
<dbReference type="InterPro" id="IPR004384">
    <property type="entry name" value="RNA_MeTrfase_TrmJ/LasT"/>
</dbReference>
<dbReference type="PANTHER" id="PTHR42786:SF7">
    <property type="entry name" value="TRNA_RRNA METHYLTRANSFERASE SPOU TYPE DOMAIN-CONTAINING PROTEIN"/>
    <property type="match status" value="1"/>
</dbReference>
<reference evidence="8 9" key="1">
    <citation type="submission" date="2018-06" db="EMBL/GenBank/DDBJ databases">
        <title>Genomic Encyclopedia of Type Strains, Phase IV (KMG-IV): sequencing the most valuable type-strain genomes for metagenomic binning, comparative biology and taxonomic classification.</title>
        <authorList>
            <person name="Goeker M."/>
        </authorList>
    </citation>
    <scope>NUCLEOTIDE SEQUENCE [LARGE SCALE GENOMIC DNA]</scope>
    <source>
        <strain evidence="8 9">DSM 25619</strain>
    </source>
</reference>
<evidence type="ECO:0000256" key="1">
    <source>
        <dbReference type="ARBA" id="ARBA00007228"/>
    </source>
</evidence>
<comment type="subcellular location">
    <subcellularLocation>
        <location evidence="5">Cytoplasm</location>
    </subcellularLocation>
</comment>
<dbReference type="GO" id="GO:0106339">
    <property type="term" value="F:tRNA (cytidine(32)-2'-O)-methyltransferase activity"/>
    <property type="evidence" value="ECO:0007669"/>
    <property type="project" value="RHEA"/>
</dbReference>
<dbReference type="GO" id="GO:0005829">
    <property type="term" value="C:cytosol"/>
    <property type="evidence" value="ECO:0007669"/>
    <property type="project" value="TreeGrafter"/>
</dbReference>
<keyword evidence="9" id="KW-1185">Reference proteome</keyword>
<dbReference type="EC" id="2.1.1.200" evidence="5"/>
<evidence type="ECO:0000256" key="6">
    <source>
        <dbReference type="SAM" id="MobiDB-lite"/>
    </source>
</evidence>
<keyword evidence="5" id="KW-0819">tRNA processing</keyword>
<comment type="caution">
    <text evidence="8">The sequence shown here is derived from an EMBL/GenBank/DDBJ whole genome shotgun (WGS) entry which is preliminary data.</text>
</comment>
<dbReference type="EMBL" id="QNRH01000001">
    <property type="protein sequence ID" value="RBO99138.1"/>
    <property type="molecule type" value="Genomic_DNA"/>
</dbReference>
<evidence type="ECO:0000256" key="3">
    <source>
        <dbReference type="ARBA" id="ARBA00022679"/>
    </source>
</evidence>
<evidence type="ECO:0000256" key="4">
    <source>
        <dbReference type="ARBA" id="ARBA00022691"/>
    </source>
</evidence>
<keyword evidence="3 8" id="KW-0808">Transferase</keyword>
<dbReference type="GO" id="GO:0160206">
    <property type="term" value="F:tRNA (cytidine(32)/uridine(32)-2'-O)-methyltransferase activity"/>
    <property type="evidence" value="ECO:0007669"/>
    <property type="project" value="UniProtKB-EC"/>
</dbReference>
<dbReference type="PIRSF" id="PIRSF004808">
    <property type="entry name" value="LasT"/>
    <property type="match status" value="1"/>
</dbReference>
<comment type="catalytic activity">
    <reaction evidence="5">
        <text>uridine(32) in tRNA + S-adenosyl-L-methionine = 2'-O-methyluridine(32) in tRNA + S-adenosyl-L-homocysteine + H(+)</text>
        <dbReference type="Rhea" id="RHEA:42936"/>
        <dbReference type="Rhea" id="RHEA-COMP:10107"/>
        <dbReference type="Rhea" id="RHEA-COMP:10290"/>
        <dbReference type="ChEBI" id="CHEBI:15378"/>
        <dbReference type="ChEBI" id="CHEBI:57856"/>
        <dbReference type="ChEBI" id="CHEBI:59789"/>
        <dbReference type="ChEBI" id="CHEBI:65315"/>
        <dbReference type="ChEBI" id="CHEBI:74478"/>
        <dbReference type="EC" id="2.1.1.200"/>
    </reaction>
</comment>
<dbReference type="PANTHER" id="PTHR42786">
    <property type="entry name" value="TRNA/RRNA METHYLTRANSFERASE"/>
    <property type="match status" value="1"/>
</dbReference>
<dbReference type="RefSeq" id="WP_113943008.1">
    <property type="nucleotide sequence ID" value="NZ_JBHEEG010000005.1"/>
</dbReference>
<comment type="similarity">
    <text evidence="1">Belongs to the class IV-like SAM-binding methyltransferase superfamily. RNA methyltransferase TrmH family.</text>
</comment>
<comment type="subunit">
    <text evidence="5">Homodimer.</text>
</comment>
<sequence>MAGTDKQRPMISEGPAIILVEPQLPENIGMVARAMANFGLGELRLVNPREAFPNDKARSAASKADHIIDSAVLYDDLPSALADLNFVYATTARERDGFKQVRGPVEAGKILRQKFRTGEKTGIMFGRERVGLKNDEVGLADELVTFPVNPAFASLNIAQAVLLMSYEWMKSGLENETDTVFRGPELQPANKEYLHGFFNHLEEALDTRGYFRPEARKEIMVNNLRAVLTRPAFAEAEVRLLRGVLTSLDYFSPKSPRGSGAPEGRARISNDVAPEGRARIPNDAVHKDGAENTEQDKPDENC</sequence>
<dbReference type="InterPro" id="IPR029026">
    <property type="entry name" value="tRNA_m1G_MTases_N"/>
</dbReference>
<comment type="function">
    <text evidence="5">Catalyzes the formation of 2'O-methylated cytidine (Cm32) or 2'O-methylated uridine (Um32) at position 32 in tRNA.</text>
</comment>
<feature type="region of interest" description="Disordered" evidence="6">
    <location>
        <begin position="252"/>
        <end position="302"/>
    </location>
</feature>
<evidence type="ECO:0000313" key="8">
    <source>
        <dbReference type="EMBL" id="RBO99138.1"/>
    </source>
</evidence>
<protein>
    <recommendedName>
        <fullName evidence="5">tRNA (cytidine/uridine-2'-O-)-methyltransferase TrmJ</fullName>
        <ecNumber evidence="5">2.1.1.200</ecNumber>
    </recommendedName>
    <alternativeName>
        <fullName evidence="5">tRNA (cytidine(32)/uridine(32)-2'-O)-methyltransferase</fullName>
    </alternativeName>
    <alternativeName>
        <fullName evidence="5">tRNA Cm32/Um32 methyltransferase</fullName>
    </alternativeName>
</protein>
<dbReference type="SUPFAM" id="SSF75217">
    <property type="entry name" value="alpha/beta knot"/>
    <property type="match status" value="1"/>
</dbReference>
<evidence type="ECO:0000313" key="9">
    <source>
        <dbReference type="Proteomes" id="UP000252893"/>
    </source>
</evidence>
<gene>
    <name evidence="5" type="primary">trmJ</name>
    <name evidence="8" type="ORF">DFR47_101749</name>
</gene>
<name>A0A366ECI9_9HYPH</name>